<comment type="subcellular location">
    <subcellularLocation>
        <location evidence="6">Cell membrane</location>
        <topology evidence="6">Multi-pass membrane protein</topology>
    </subcellularLocation>
    <subcellularLocation>
        <location evidence="1">Membrane</location>
        <topology evidence="1">Multi-pass membrane protein</topology>
    </subcellularLocation>
</comment>
<keyword evidence="3 6" id="KW-0812">Transmembrane</keyword>
<organism evidence="7 8">
    <name type="scientific">Paraperlucidibaca baekdonensis</name>
    <dbReference type="NCBI Taxonomy" id="748120"/>
    <lineage>
        <taxon>Bacteria</taxon>
        <taxon>Pseudomonadati</taxon>
        <taxon>Pseudomonadota</taxon>
        <taxon>Gammaproteobacteria</taxon>
        <taxon>Moraxellales</taxon>
        <taxon>Moraxellaceae</taxon>
        <taxon>Paraperlucidibaca</taxon>
    </lineage>
</organism>
<feature type="transmembrane region" description="Helical" evidence="6">
    <location>
        <begin position="244"/>
        <end position="262"/>
    </location>
</feature>
<feature type="transmembrane region" description="Helical" evidence="6">
    <location>
        <begin position="218"/>
        <end position="238"/>
    </location>
</feature>
<sequence length="263" mass="28016">MNDISFIAAGALVGFIVGLTGVGGGSLMTPLLTMMGVPLHTAIGTDLLYAAVSKTGGAIVHHRHRNIDWRITLTLAAGSVPAAALTVYALANWFPDANSYKHILTTALGFMLLVSALSILLRPAIQRRLAQRKTSSWGVRAWVERHTQLLTIIMGVLLGVLVTLSSVGAGVFGVMVLVSLFPALKMIKVIGTDVTHAVLLTLVAGLGHMSMGHVDWPMLGWLLIGSLPMIVIGTTLSSRLREDIIRPILGTTLLLLSVRFIFA</sequence>
<dbReference type="Pfam" id="PF01925">
    <property type="entry name" value="TauE"/>
    <property type="match status" value="1"/>
</dbReference>
<dbReference type="RefSeq" id="WP_116208890.1">
    <property type="nucleotide sequence ID" value="NZ_QUNR01000004.1"/>
</dbReference>
<feature type="transmembrane region" description="Helical" evidence="6">
    <location>
        <begin position="103"/>
        <end position="125"/>
    </location>
</feature>
<feature type="transmembrane region" description="Helical" evidence="6">
    <location>
        <begin position="71"/>
        <end position="91"/>
    </location>
</feature>
<protein>
    <recommendedName>
        <fullName evidence="6">Probable membrane transporter protein</fullName>
    </recommendedName>
</protein>
<dbReference type="GO" id="GO:0005886">
    <property type="term" value="C:plasma membrane"/>
    <property type="evidence" value="ECO:0007669"/>
    <property type="project" value="UniProtKB-SubCell"/>
</dbReference>
<accession>A0A3E0H1Q4</accession>
<dbReference type="PANTHER" id="PTHR43701:SF2">
    <property type="entry name" value="MEMBRANE TRANSPORTER PROTEIN YJNA-RELATED"/>
    <property type="match status" value="1"/>
</dbReference>
<evidence type="ECO:0000256" key="2">
    <source>
        <dbReference type="ARBA" id="ARBA00009142"/>
    </source>
</evidence>
<keyword evidence="8" id="KW-1185">Reference proteome</keyword>
<dbReference type="OrthoDB" id="5189995at2"/>
<evidence type="ECO:0000256" key="4">
    <source>
        <dbReference type="ARBA" id="ARBA00022989"/>
    </source>
</evidence>
<dbReference type="InterPro" id="IPR002781">
    <property type="entry name" value="TM_pro_TauE-like"/>
</dbReference>
<reference evidence="7 8" key="1">
    <citation type="submission" date="2018-08" db="EMBL/GenBank/DDBJ databases">
        <title>Genomic Encyclopedia of Type Strains, Phase IV (KMG-IV): sequencing the most valuable type-strain genomes for metagenomic binning, comparative biology and taxonomic classification.</title>
        <authorList>
            <person name="Goeker M."/>
        </authorList>
    </citation>
    <scope>NUCLEOTIDE SEQUENCE [LARGE SCALE GENOMIC DNA]</scope>
    <source>
        <strain evidence="7 8">DSM 26022</strain>
    </source>
</reference>
<keyword evidence="4 6" id="KW-1133">Transmembrane helix</keyword>
<name>A0A3E0H1Q4_9GAMM</name>
<evidence type="ECO:0000256" key="3">
    <source>
        <dbReference type="ARBA" id="ARBA00022692"/>
    </source>
</evidence>
<gene>
    <name evidence="7" type="ORF">DFR26_2095</name>
</gene>
<evidence type="ECO:0000313" key="7">
    <source>
        <dbReference type="EMBL" id="REH36954.1"/>
    </source>
</evidence>
<keyword evidence="5 6" id="KW-0472">Membrane</keyword>
<proteinExistence type="inferred from homology"/>
<evidence type="ECO:0000256" key="5">
    <source>
        <dbReference type="ARBA" id="ARBA00023136"/>
    </source>
</evidence>
<dbReference type="InterPro" id="IPR051598">
    <property type="entry name" value="TSUP/Inactive_protease-like"/>
</dbReference>
<comment type="caution">
    <text evidence="7">The sequence shown here is derived from an EMBL/GenBank/DDBJ whole genome shotgun (WGS) entry which is preliminary data.</text>
</comment>
<evidence type="ECO:0000313" key="8">
    <source>
        <dbReference type="Proteomes" id="UP000256774"/>
    </source>
</evidence>
<dbReference type="Proteomes" id="UP000256774">
    <property type="component" value="Unassembled WGS sequence"/>
</dbReference>
<dbReference type="EMBL" id="QUNR01000004">
    <property type="protein sequence ID" value="REH36954.1"/>
    <property type="molecule type" value="Genomic_DNA"/>
</dbReference>
<evidence type="ECO:0000256" key="1">
    <source>
        <dbReference type="ARBA" id="ARBA00004141"/>
    </source>
</evidence>
<evidence type="ECO:0000256" key="6">
    <source>
        <dbReference type="RuleBase" id="RU363041"/>
    </source>
</evidence>
<feature type="transmembrane region" description="Helical" evidence="6">
    <location>
        <begin position="6"/>
        <end position="27"/>
    </location>
</feature>
<dbReference type="PANTHER" id="PTHR43701">
    <property type="entry name" value="MEMBRANE TRANSPORTER PROTEIN MJ0441-RELATED"/>
    <property type="match status" value="1"/>
</dbReference>
<feature type="transmembrane region" description="Helical" evidence="6">
    <location>
        <begin position="149"/>
        <end position="180"/>
    </location>
</feature>
<dbReference type="AlphaFoldDB" id="A0A3E0H1Q4"/>
<keyword evidence="6" id="KW-1003">Cell membrane</keyword>
<comment type="similarity">
    <text evidence="2 6">Belongs to the 4-toluene sulfonate uptake permease (TSUP) (TC 2.A.102) family.</text>
</comment>